<dbReference type="EMBL" id="KV440982">
    <property type="protein sequence ID" value="OAD72875.1"/>
    <property type="molecule type" value="Genomic_DNA"/>
</dbReference>
<protein>
    <submittedName>
        <fullName evidence="1">Uncharacterized protein</fullName>
    </submittedName>
</protein>
<dbReference type="InParanoid" id="A0A162X709"/>
<reference evidence="2" key="1">
    <citation type="submission" date="2015-06" db="EMBL/GenBank/DDBJ databases">
        <title>Expansion of signal transduction pathways in fungi by whole-genome duplication.</title>
        <authorList>
            <consortium name="DOE Joint Genome Institute"/>
            <person name="Corrochano L.M."/>
            <person name="Kuo A."/>
            <person name="Marcet-Houben M."/>
            <person name="Polaino S."/>
            <person name="Salamov A."/>
            <person name="Villalobos J.M."/>
            <person name="Alvarez M.I."/>
            <person name="Avalos J."/>
            <person name="Benito E.P."/>
            <person name="Benoit I."/>
            <person name="Burger G."/>
            <person name="Camino L.P."/>
            <person name="Canovas D."/>
            <person name="Cerda-Olmedo E."/>
            <person name="Cheng J.-F."/>
            <person name="Dominguez A."/>
            <person name="Elias M."/>
            <person name="Eslava A.P."/>
            <person name="Glaser F."/>
            <person name="Grimwood J."/>
            <person name="Gutierrez G."/>
            <person name="Heitman J."/>
            <person name="Henrissat B."/>
            <person name="Iturriaga E.A."/>
            <person name="Lang B.F."/>
            <person name="Lavin J.L."/>
            <person name="Lee S."/>
            <person name="Li W."/>
            <person name="Lindquist E."/>
            <person name="Lopez-Garcia S."/>
            <person name="Luque E.M."/>
            <person name="Marcos A.T."/>
            <person name="Martin J."/>
            <person name="McCluskey K."/>
            <person name="Medina H.R."/>
            <person name="Miralles-Duran A."/>
            <person name="Miyazaki A."/>
            <person name="Munoz-Torres E."/>
            <person name="Oguiza J.A."/>
            <person name="Ohm R."/>
            <person name="Olmedo M."/>
            <person name="Orejas M."/>
            <person name="Ortiz-Castellanos L."/>
            <person name="Pisabarro A.G."/>
            <person name="Rodriguez-Romero J."/>
            <person name="Ruiz-Herrera J."/>
            <person name="Ruiz-Vazquez R."/>
            <person name="Sanz C."/>
            <person name="Schackwitz W."/>
            <person name="Schmutz J."/>
            <person name="Shahriari M."/>
            <person name="Shelest E."/>
            <person name="Silva-Franco F."/>
            <person name="Soanes D."/>
            <person name="Syed K."/>
            <person name="Tagua V.G."/>
            <person name="Talbot N.J."/>
            <person name="Thon M."/>
            <person name="De vries R.P."/>
            <person name="Wiebenga A."/>
            <person name="Yadav J.S."/>
            <person name="Braun E.L."/>
            <person name="Baker S."/>
            <person name="Garre V."/>
            <person name="Horwitz B."/>
            <person name="Torres-Martinez S."/>
            <person name="Idnurm A."/>
            <person name="Herrera-Estrella A."/>
            <person name="Gabaldon T."/>
            <person name="Grigoriev I.V."/>
        </authorList>
    </citation>
    <scope>NUCLEOTIDE SEQUENCE [LARGE SCALE GENOMIC DNA]</scope>
    <source>
        <strain evidence="2">NRRL 1555(-)</strain>
    </source>
</reference>
<evidence type="ECO:0000313" key="2">
    <source>
        <dbReference type="Proteomes" id="UP000077315"/>
    </source>
</evidence>
<dbReference type="GeneID" id="29002316"/>
<dbReference type="Proteomes" id="UP000077315">
    <property type="component" value="Unassembled WGS sequence"/>
</dbReference>
<name>A0A162X709_PHYB8</name>
<dbReference type="RefSeq" id="XP_018290915.1">
    <property type="nucleotide sequence ID" value="XM_018441410.1"/>
</dbReference>
<organism evidence="1 2">
    <name type="scientific">Phycomyces blakesleeanus (strain ATCC 8743b / DSM 1359 / FGSC 10004 / NBRC 33097 / NRRL 1555)</name>
    <dbReference type="NCBI Taxonomy" id="763407"/>
    <lineage>
        <taxon>Eukaryota</taxon>
        <taxon>Fungi</taxon>
        <taxon>Fungi incertae sedis</taxon>
        <taxon>Mucoromycota</taxon>
        <taxon>Mucoromycotina</taxon>
        <taxon>Mucoromycetes</taxon>
        <taxon>Mucorales</taxon>
        <taxon>Phycomycetaceae</taxon>
        <taxon>Phycomyces</taxon>
    </lineage>
</organism>
<evidence type="ECO:0000313" key="1">
    <source>
        <dbReference type="EMBL" id="OAD72875.1"/>
    </source>
</evidence>
<accession>A0A162X709</accession>
<keyword evidence="2" id="KW-1185">Reference proteome</keyword>
<gene>
    <name evidence="1" type="ORF">PHYBLDRAFT_65197</name>
</gene>
<sequence length="104" mass="12068">MSSVNNLLFKQIYCRVLCLKRGEDLETLENVGSSVTTKIPKVCLGYLKGSWFEQRPFVKRRLAKDKVVTQPFSKQQGELGRKIVRWKHKQVLSLTQVHGNFLVY</sequence>
<proteinExistence type="predicted"/>
<dbReference type="AlphaFoldDB" id="A0A162X709"/>
<dbReference type="VEuPathDB" id="FungiDB:PHYBLDRAFT_65197"/>